<organism evidence="1 2">
    <name type="scientific">Elizabethkingia miricola</name>
    <name type="common">Chryseobacterium miricola</name>
    <dbReference type="NCBI Taxonomy" id="172045"/>
    <lineage>
        <taxon>Bacteria</taxon>
        <taxon>Pseudomonadati</taxon>
        <taxon>Bacteroidota</taxon>
        <taxon>Flavobacteriia</taxon>
        <taxon>Flavobacteriales</taxon>
        <taxon>Weeksellaceae</taxon>
        <taxon>Elizabethkingia</taxon>
    </lineage>
</organism>
<keyword evidence="2" id="KW-1185">Reference proteome</keyword>
<comment type="caution">
    <text evidence="1">The sequence shown here is derived from an EMBL/GenBank/DDBJ whole genome shotgun (WGS) entry which is preliminary data.</text>
</comment>
<proteinExistence type="predicted"/>
<dbReference type="EMBL" id="VNHK01000015">
    <property type="protein sequence ID" value="TYO85276.1"/>
    <property type="molecule type" value="Genomic_DNA"/>
</dbReference>
<evidence type="ECO:0000313" key="2">
    <source>
        <dbReference type="Proteomes" id="UP000324513"/>
    </source>
</evidence>
<evidence type="ECO:0000313" key="1">
    <source>
        <dbReference type="EMBL" id="TYO85276.1"/>
    </source>
</evidence>
<reference evidence="1 2" key="1">
    <citation type="submission" date="2019-07" db="EMBL/GenBank/DDBJ databases">
        <title>Genomic Encyclopedia of Archaeal and Bacterial Type Strains, Phase II (KMG-II): from individual species to whole genera.</title>
        <authorList>
            <person name="Goeker M."/>
        </authorList>
    </citation>
    <scope>NUCLEOTIDE SEQUENCE [LARGE SCALE GENOMIC DNA]</scope>
    <source>
        <strain evidence="1 2">DSM 14571</strain>
    </source>
</reference>
<name>A0ABY3NCN1_ELIMR</name>
<dbReference type="RefSeq" id="WP_065081656.1">
    <property type="nucleotide sequence ID" value="NZ_FLSS01000007.1"/>
</dbReference>
<sequence length="85" mass="10436">MTKKEELQKLQKRMAEVKPIVSKSFSTDKELDDYKKKNQKIFNEYYELFEQIPRLEYELKTPEEKKEYDEYLRKLKLKSEGKPLI</sequence>
<accession>A0ABY3NCN1</accession>
<protein>
    <submittedName>
        <fullName evidence="1">Uncharacterized protein</fullName>
    </submittedName>
</protein>
<gene>
    <name evidence="1" type="ORF">LX74_03511</name>
</gene>
<dbReference type="Proteomes" id="UP000324513">
    <property type="component" value="Unassembled WGS sequence"/>
</dbReference>